<dbReference type="PROSITE" id="PS51257">
    <property type="entry name" value="PROKAR_LIPOPROTEIN"/>
    <property type="match status" value="1"/>
</dbReference>
<gene>
    <name evidence="2" type="ORF">EB796_000611</name>
</gene>
<dbReference type="Proteomes" id="UP000593567">
    <property type="component" value="Unassembled WGS sequence"/>
</dbReference>
<feature type="compositionally biased region" description="Low complexity" evidence="1">
    <location>
        <begin position="81"/>
        <end position="92"/>
    </location>
</feature>
<name>A0A7J7KSA3_BUGNE</name>
<dbReference type="AlphaFoldDB" id="A0A7J7KSA3"/>
<evidence type="ECO:0000313" key="3">
    <source>
        <dbReference type="Proteomes" id="UP000593567"/>
    </source>
</evidence>
<evidence type="ECO:0000256" key="1">
    <source>
        <dbReference type="SAM" id="MobiDB-lite"/>
    </source>
</evidence>
<organism evidence="2 3">
    <name type="scientific">Bugula neritina</name>
    <name type="common">Brown bryozoan</name>
    <name type="synonym">Sertularia neritina</name>
    <dbReference type="NCBI Taxonomy" id="10212"/>
    <lineage>
        <taxon>Eukaryota</taxon>
        <taxon>Metazoa</taxon>
        <taxon>Spiralia</taxon>
        <taxon>Lophotrochozoa</taxon>
        <taxon>Bryozoa</taxon>
        <taxon>Gymnolaemata</taxon>
        <taxon>Cheilostomatida</taxon>
        <taxon>Flustrina</taxon>
        <taxon>Buguloidea</taxon>
        <taxon>Bugulidae</taxon>
        <taxon>Bugula</taxon>
    </lineage>
</organism>
<dbReference type="EMBL" id="VXIV02000082">
    <property type="protein sequence ID" value="KAF6041070.1"/>
    <property type="molecule type" value="Genomic_DNA"/>
</dbReference>
<protein>
    <submittedName>
        <fullName evidence="2">Uncharacterized protein</fullName>
    </submittedName>
</protein>
<reference evidence="2" key="1">
    <citation type="submission" date="2020-06" db="EMBL/GenBank/DDBJ databases">
        <title>Draft genome of Bugula neritina, a colonial animal packing powerful symbionts and potential medicines.</title>
        <authorList>
            <person name="Rayko M."/>
        </authorList>
    </citation>
    <scope>NUCLEOTIDE SEQUENCE [LARGE SCALE GENOMIC DNA]</scope>
    <source>
        <strain evidence="2">Kwan_BN1</strain>
    </source>
</reference>
<keyword evidence="3" id="KW-1185">Reference proteome</keyword>
<sequence length="92" mass="10470">MQASRSALSTSHHFNMVASCWRARHGLYKLYVACKEIKKYLHADYNDEIFTEQMMVLEQESGHNKNYTGNRGARGRGGNRGMMQGRGAEVET</sequence>
<accession>A0A7J7KSA3</accession>
<comment type="caution">
    <text evidence="2">The sequence shown here is derived from an EMBL/GenBank/DDBJ whole genome shotgun (WGS) entry which is preliminary data.</text>
</comment>
<proteinExistence type="predicted"/>
<feature type="region of interest" description="Disordered" evidence="1">
    <location>
        <begin position="61"/>
        <end position="92"/>
    </location>
</feature>
<evidence type="ECO:0000313" key="2">
    <source>
        <dbReference type="EMBL" id="KAF6041070.1"/>
    </source>
</evidence>